<dbReference type="Proteomes" id="UP001139260">
    <property type="component" value="Unassembled WGS sequence"/>
</dbReference>
<organism evidence="1 2">
    <name type="scientific">Flavobacterium pygoscelis</name>
    <dbReference type="NCBI Taxonomy" id="2893176"/>
    <lineage>
        <taxon>Bacteria</taxon>
        <taxon>Pseudomonadati</taxon>
        <taxon>Bacteroidota</taxon>
        <taxon>Flavobacteriia</taxon>
        <taxon>Flavobacteriales</taxon>
        <taxon>Flavobacteriaceae</taxon>
        <taxon>Flavobacterium</taxon>
    </lineage>
</organism>
<comment type="caution">
    <text evidence="1">The sequence shown here is derived from an EMBL/GenBank/DDBJ whole genome shotgun (WGS) entry which is preliminary data.</text>
</comment>
<gene>
    <name evidence="1" type="ORF">MW871_15795</name>
</gene>
<protein>
    <submittedName>
        <fullName evidence="1">Uncharacterized protein</fullName>
    </submittedName>
</protein>
<accession>A0A9X1XUA9</accession>
<reference evidence="1" key="1">
    <citation type="submission" date="2022-04" db="EMBL/GenBank/DDBJ databases">
        <title>Flavobacterium pygoscelis sp. nov. isolated from Chinstrap chick (Pygoscelis antarcticus).</title>
        <authorList>
            <person name="Irgang R."/>
            <person name="Poblete-Morales M."/>
            <person name="Avendano-Herrera R."/>
        </authorList>
    </citation>
    <scope>NUCLEOTIDE SEQUENCE</scope>
    <source>
        <strain evidence="1">I-SCBP12n</strain>
    </source>
</reference>
<dbReference type="RefSeq" id="WP_248429357.1">
    <property type="nucleotide sequence ID" value="NZ_JALNUB010000019.1"/>
</dbReference>
<evidence type="ECO:0000313" key="1">
    <source>
        <dbReference type="EMBL" id="MCK8143354.1"/>
    </source>
</evidence>
<evidence type="ECO:0000313" key="2">
    <source>
        <dbReference type="Proteomes" id="UP001139260"/>
    </source>
</evidence>
<proteinExistence type="predicted"/>
<sequence>MGKEKGFDGSNLKQLQYESIENPNEWKNYIDNNITFNRTKFYNSEYYINAFRPYYKKMKGGHTWTKYYTLLKYIYPQIEKNENEFLDYAFLSEINFEPSKLSKIKSFNNPNRIELLKNDYYKSFNVIICACANYLTNSQIEDFFDVKFESDLSNPSEKLKIFKNENRVLINTRQLSMNIKNDYLIRISEVAKKYL</sequence>
<keyword evidence="2" id="KW-1185">Reference proteome</keyword>
<name>A0A9X1XUA9_9FLAO</name>
<dbReference type="AlphaFoldDB" id="A0A9X1XUA9"/>
<dbReference type="EMBL" id="JALNUB010000019">
    <property type="protein sequence ID" value="MCK8143354.1"/>
    <property type="molecule type" value="Genomic_DNA"/>
</dbReference>